<name>A0ABQ7VDD9_SOLTU</name>
<proteinExistence type="predicted"/>
<reference evidence="1 2" key="1">
    <citation type="journal article" date="2021" name="bioRxiv">
        <title>Chromosome-scale and haplotype-resolved genome assembly of a tetraploid potato cultivar.</title>
        <authorList>
            <person name="Sun H."/>
            <person name="Jiao W.-B."/>
            <person name="Krause K."/>
            <person name="Campoy J.A."/>
            <person name="Goel M."/>
            <person name="Folz-Donahue K."/>
            <person name="Kukat C."/>
            <person name="Huettel B."/>
            <person name="Schneeberger K."/>
        </authorList>
    </citation>
    <scope>NUCLEOTIDE SEQUENCE [LARGE SCALE GENOMIC DNA]</scope>
    <source>
        <strain evidence="1">SolTubOtavaFocal</strain>
        <tissue evidence="1">Leaves</tissue>
    </source>
</reference>
<dbReference type="EMBL" id="JAIVGD010000013">
    <property type="protein sequence ID" value="KAH0762072.1"/>
    <property type="molecule type" value="Genomic_DNA"/>
</dbReference>
<keyword evidence="2" id="KW-1185">Reference proteome</keyword>
<organism evidence="1 2">
    <name type="scientific">Solanum tuberosum</name>
    <name type="common">Potato</name>
    <dbReference type="NCBI Taxonomy" id="4113"/>
    <lineage>
        <taxon>Eukaryota</taxon>
        <taxon>Viridiplantae</taxon>
        <taxon>Streptophyta</taxon>
        <taxon>Embryophyta</taxon>
        <taxon>Tracheophyta</taxon>
        <taxon>Spermatophyta</taxon>
        <taxon>Magnoliopsida</taxon>
        <taxon>eudicotyledons</taxon>
        <taxon>Gunneridae</taxon>
        <taxon>Pentapetalae</taxon>
        <taxon>asterids</taxon>
        <taxon>lamiids</taxon>
        <taxon>Solanales</taxon>
        <taxon>Solanaceae</taxon>
        <taxon>Solanoideae</taxon>
        <taxon>Solaneae</taxon>
        <taxon>Solanum</taxon>
    </lineage>
</organism>
<gene>
    <name evidence="1" type="ORF">KY290_018145</name>
</gene>
<dbReference type="Proteomes" id="UP000826656">
    <property type="component" value="Unassembled WGS sequence"/>
</dbReference>
<protein>
    <submittedName>
        <fullName evidence="1">Uncharacterized protein</fullName>
    </submittedName>
</protein>
<evidence type="ECO:0000313" key="1">
    <source>
        <dbReference type="EMBL" id="KAH0762072.1"/>
    </source>
</evidence>
<accession>A0ABQ7VDD9</accession>
<comment type="caution">
    <text evidence="1">The sequence shown here is derived from an EMBL/GenBank/DDBJ whole genome shotgun (WGS) entry which is preliminary data.</text>
</comment>
<evidence type="ECO:0000313" key="2">
    <source>
        <dbReference type="Proteomes" id="UP000826656"/>
    </source>
</evidence>
<sequence>MLQDHYIPNQGRSYTLVSVEYSKVKEADIHFILHGIRAQGFPLKISLLFSAAGGLLQCTYSSSDHV</sequence>